<evidence type="ECO:0000256" key="1">
    <source>
        <dbReference type="SAM" id="Phobius"/>
    </source>
</evidence>
<dbReference type="NCBIfam" id="TIGR04011">
    <property type="entry name" value="poly_gGlu_PgsC"/>
    <property type="match status" value="1"/>
</dbReference>
<dbReference type="Pfam" id="PF14102">
    <property type="entry name" value="Caps_synth_CapC"/>
    <property type="match status" value="1"/>
</dbReference>
<feature type="transmembrane region" description="Helical" evidence="1">
    <location>
        <begin position="77"/>
        <end position="97"/>
    </location>
</feature>
<evidence type="ECO:0008006" key="4">
    <source>
        <dbReference type="Google" id="ProtNLM"/>
    </source>
</evidence>
<sequence>MVITDFYLALVFGLFIGLIFSELTGINTGGIIAPCYLSLSLDTPEVVISIYLVAILTYLIVQYVLPRYMILFGRRKFVAFMVTAVLLKLLLEIVYPVMPFSTFLFRGIGIIVPALIANAFSKQGIKLTTFSTLTVAIAVFLLIAGVHLFM</sequence>
<keyword evidence="1" id="KW-0472">Membrane</keyword>
<accession>A0A0R2LGK0</accession>
<dbReference type="PATRIC" id="fig|449659.4.peg.1679"/>
<evidence type="ECO:0000313" key="2">
    <source>
        <dbReference type="EMBL" id="KRN99158.1"/>
    </source>
</evidence>
<dbReference type="GO" id="GO:0045227">
    <property type="term" value="P:capsule polysaccharide biosynthetic process"/>
    <property type="evidence" value="ECO:0007669"/>
    <property type="project" value="InterPro"/>
</dbReference>
<organism evidence="2 3">
    <name type="scientific">Ligilactobacillus pobuzihii</name>
    <dbReference type="NCBI Taxonomy" id="449659"/>
    <lineage>
        <taxon>Bacteria</taxon>
        <taxon>Bacillati</taxon>
        <taxon>Bacillota</taxon>
        <taxon>Bacilli</taxon>
        <taxon>Lactobacillales</taxon>
        <taxon>Lactobacillaceae</taxon>
        <taxon>Ligilactobacillus</taxon>
    </lineage>
</organism>
<proteinExistence type="predicted"/>
<feature type="transmembrane region" description="Helical" evidence="1">
    <location>
        <begin position="7"/>
        <end position="26"/>
    </location>
</feature>
<dbReference type="AlphaFoldDB" id="A0A0R2LGK0"/>
<reference evidence="2 3" key="1">
    <citation type="journal article" date="2015" name="Genome Announc.">
        <title>Expanding the biotechnology potential of lactobacilli through comparative genomics of 213 strains and associated genera.</title>
        <authorList>
            <person name="Sun Z."/>
            <person name="Harris H.M."/>
            <person name="McCann A."/>
            <person name="Guo C."/>
            <person name="Argimon S."/>
            <person name="Zhang W."/>
            <person name="Yang X."/>
            <person name="Jeffery I.B."/>
            <person name="Cooney J.C."/>
            <person name="Kagawa T.F."/>
            <person name="Liu W."/>
            <person name="Song Y."/>
            <person name="Salvetti E."/>
            <person name="Wrobel A."/>
            <person name="Rasinkangas P."/>
            <person name="Parkhill J."/>
            <person name="Rea M.C."/>
            <person name="O'Sullivan O."/>
            <person name="Ritari J."/>
            <person name="Douillard F.P."/>
            <person name="Paul Ross R."/>
            <person name="Yang R."/>
            <person name="Briner A.E."/>
            <person name="Felis G.E."/>
            <person name="de Vos W.M."/>
            <person name="Barrangou R."/>
            <person name="Klaenhammer T.R."/>
            <person name="Caufield P.W."/>
            <person name="Cui Y."/>
            <person name="Zhang H."/>
            <person name="O'Toole P.W."/>
        </authorList>
    </citation>
    <scope>NUCLEOTIDE SEQUENCE [LARGE SCALE GENOMIC DNA]</scope>
    <source>
        <strain evidence="2 3">NBRC 103219</strain>
    </source>
</reference>
<protein>
    <recommendedName>
        <fullName evidence="4">Poly-gamma-glutamate biosynthesis protein PgsC</fullName>
    </recommendedName>
</protein>
<keyword evidence="1" id="KW-0812">Transmembrane</keyword>
<dbReference type="InterPro" id="IPR008338">
    <property type="entry name" value="Capsule_biosynth_CapC"/>
</dbReference>
<comment type="caution">
    <text evidence="2">The sequence shown here is derived from an EMBL/GenBank/DDBJ whole genome shotgun (WGS) entry which is preliminary data.</text>
</comment>
<dbReference type="RefSeq" id="WP_017867162.1">
    <property type="nucleotide sequence ID" value="NZ_BJYB01000013.1"/>
</dbReference>
<dbReference type="OrthoDB" id="48792at2"/>
<evidence type="ECO:0000313" key="3">
    <source>
        <dbReference type="Proteomes" id="UP000051886"/>
    </source>
</evidence>
<dbReference type="GO" id="GO:0016020">
    <property type="term" value="C:membrane"/>
    <property type="evidence" value="ECO:0007669"/>
    <property type="project" value="InterPro"/>
</dbReference>
<keyword evidence="3" id="KW-1185">Reference proteome</keyword>
<gene>
    <name evidence="2" type="ORF">IV66_GL001646</name>
</gene>
<feature type="transmembrane region" description="Helical" evidence="1">
    <location>
        <begin position="103"/>
        <end position="120"/>
    </location>
</feature>
<feature type="transmembrane region" description="Helical" evidence="1">
    <location>
        <begin position="127"/>
        <end position="149"/>
    </location>
</feature>
<keyword evidence="1" id="KW-1133">Transmembrane helix</keyword>
<feature type="transmembrane region" description="Helical" evidence="1">
    <location>
        <begin position="46"/>
        <end position="65"/>
    </location>
</feature>
<dbReference type="Proteomes" id="UP000051886">
    <property type="component" value="Unassembled WGS sequence"/>
</dbReference>
<name>A0A0R2LGK0_9LACO</name>
<dbReference type="STRING" id="449659.IV66_GL001646"/>
<dbReference type="EMBL" id="JQCN01000034">
    <property type="protein sequence ID" value="KRN99158.1"/>
    <property type="molecule type" value="Genomic_DNA"/>
</dbReference>
<dbReference type="PRINTS" id="PR01759">
    <property type="entry name" value="CAPSULEPROTC"/>
</dbReference>